<dbReference type="InterPro" id="IPR054573">
    <property type="entry name" value="PP2A/SF3B1-like_HEAT"/>
</dbReference>
<evidence type="ECO:0000259" key="4">
    <source>
        <dbReference type="Pfam" id="PF22646"/>
    </source>
</evidence>
<keyword evidence="1" id="KW-0677">Repeat</keyword>
<feature type="repeat" description="HEAT" evidence="3">
    <location>
        <begin position="603"/>
        <end position="629"/>
    </location>
</feature>
<comment type="similarity">
    <text evidence="2">Belongs to the phosphatase 2A regulatory subunit A family.</text>
</comment>
<organism evidence="5 6">
    <name type="scientific">Caulochytrium protostelioides</name>
    <dbReference type="NCBI Taxonomy" id="1555241"/>
    <lineage>
        <taxon>Eukaryota</taxon>
        <taxon>Fungi</taxon>
        <taxon>Fungi incertae sedis</taxon>
        <taxon>Chytridiomycota</taxon>
        <taxon>Chytridiomycota incertae sedis</taxon>
        <taxon>Chytridiomycetes</taxon>
        <taxon>Caulochytriales</taxon>
        <taxon>Caulochytriaceae</taxon>
        <taxon>Caulochytrium</taxon>
    </lineage>
</organism>
<feature type="repeat" description="HEAT" evidence="3">
    <location>
        <begin position="431"/>
        <end position="469"/>
    </location>
</feature>
<feature type="repeat" description="HEAT" evidence="3">
    <location>
        <begin position="219"/>
        <end position="257"/>
    </location>
</feature>
<name>A0A4V1ITV0_9FUNG</name>
<dbReference type="GO" id="GO:0005829">
    <property type="term" value="C:cytosol"/>
    <property type="evidence" value="ECO:0007669"/>
    <property type="project" value="TreeGrafter"/>
</dbReference>
<feature type="repeat" description="HEAT" evidence="3">
    <location>
        <begin position="259"/>
        <end position="297"/>
    </location>
</feature>
<feature type="repeat" description="HEAT" evidence="3">
    <location>
        <begin position="392"/>
        <end position="430"/>
    </location>
</feature>
<dbReference type="GO" id="GO:0000159">
    <property type="term" value="C:protein phosphatase type 2A complex"/>
    <property type="evidence" value="ECO:0007669"/>
    <property type="project" value="UniProtKB-ARBA"/>
</dbReference>
<gene>
    <name evidence="5" type="ORF">CXG81DRAFT_28829</name>
</gene>
<sequence length="629" mass="68072">MADVVMSGVPGAGAAPSESDALFPIAILIDELKHDDVALRLNAIRRLSTIALALGPARTRSELIPFLDESIDDEDEILLALAEELGNFVDYVGGPAYGHLLLQPLETLAAVEEPVVRDGAVASAAKIAAQLSQHHLEEFYIPMLKRLSAGDWFTSRTSACGLYAPAYAACTSQTQSELRRLFAALARDETPMVRRAAATHLAHLVPHLGASPEALRSDAVPLLTLLSQDDQDSVRLLTVEALVALARTLNSAADVKLYLLAPLRNLCADKSWRVRYMVADKFVALAQAVGEDIVRDDLIAVFVNLLKDSEAEVRTAAAGQVPGFGALIKRQGAAAVEGTAEPNPGETAILHDILPCVKDLVTDGSQHVRSALATHVSGLAPLMGRDATTEHLLPLFLQLLKDEASEVRLNIISQLDKVNAVIGIQLLSQSLLPAIVELSEDKQWRVRFAIIQNIPLLASQLGVEFFDEKLGGLCMSWLGDCVFSIREAATANLRRLTEVFGVDWATATIIPKILAMGQHTNYLYRMTTLAATATLAHAVTARVLAEYILPTILRLAHDPIPNIRFNVAKSCEHILPALAARQPETGPDAKYTAEVATMVKEQVLPALRKLAEDEDRDVRFYATRALQAA</sequence>
<dbReference type="GO" id="GO:0005634">
    <property type="term" value="C:nucleus"/>
    <property type="evidence" value="ECO:0007669"/>
    <property type="project" value="TreeGrafter"/>
</dbReference>
<feature type="domain" description="Phosphatase PP2A regulatory subunit A/Splicing factor 3B subunit 1-like HEAT repeat" evidence="4">
    <location>
        <begin position="291"/>
        <end position="384"/>
    </location>
</feature>
<dbReference type="Proteomes" id="UP000274922">
    <property type="component" value="Unassembled WGS sequence"/>
</dbReference>
<feature type="domain" description="Phosphatase PP2A regulatory subunit A/Splicing factor 3B subunit 1-like HEAT repeat" evidence="4">
    <location>
        <begin position="387"/>
        <end position="462"/>
    </location>
</feature>
<evidence type="ECO:0000313" key="5">
    <source>
        <dbReference type="EMBL" id="RKO98327.1"/>
    </source>
</evidence>
<dbReference type="OrthoDB" id="340346at2759"/>
<dbReference type="GO" id="GO:0019888">
    <property type="term" value="F:protein phosphatase regulator activity"/>
    <property type="evidence" value="ECO:0007669"/>
    <property type="project" value="TreeGrafter"/>
</dbReference>
<dbReference type="Pfam" id="PF22646">
    <property type="entry name" value="PPP2R1A-like_HEAT"/>
    <property type="match status" value="2"/>
</dbReference>
<dbReference type="InterPro" id="IPR000357">
    <property type="entry name" value="HEAT"/>
</dbReference>
<evidence type="ECO:0000256" key="1">
    <source>
        <dbReference type="ARBA" id="ARBA00022737"/>
    </source>
</evidence>
<feature type="repeat" description="HEAT" evidence="3">
    <location>
        <begin position="548"/>
        <end position="585"/>
    </location>
</feature>
<keyword evidence="6" id="KW-1185">Reference proteome</keyword>
<dbReference type="FunFam" id="1.25.10.10:FF:000062">
    <property type="entry name" value="Serine/threonine-protein phosphatase 2A regulatory subunit A alpha isoform"/>
    <property type="match status" value="1"/>
</dbReference>
<dbReference type="PANTHER" id="PTHR10648:SF4">
    <property type="entry name" value="PROTEIN PHOSPHATASE 2 (FORMERLY 2A), REGULATORY SUBUNIT A, BETA ISOFORM-RELATED"/>
    <property type="match status" value="1"/>
</dbReference>
<protein>
    <recommendedName>
        <fullName evidence="4">Phosphatase PP2A regulatory subunit A/Splicing factor 3B subunit 1-like HEAT repeat domain-containing protein</fullName>
    </recommendedName>
</protein>
<reference evidence="6" key="1">
    <citation type="journal article" date="2018" name="Nat. Microbiol.">
        <title>Leveraging single-cell genomics to expand the fungal tree of life.</title>
        <authorList>
            <person name="Ahrendt S.R."/>
            <person name="Quandt C.A."/>
            <person name="Ciobanu D."/>
            <person name="Clum A."/>
            <person name="Salamov A."/>
            <person name="Andreopoulos B."/>
            <person name="Cheng J.F."/>
            <person name="Woyke T."/>
            <person name="Pelin A."/>
            <person name="Henrissat B."/>
            <person name="Reynolds N.K."/>
            <person name="Benny G.L."/>
            <person name="Smith M.E."/>
            <person name="James T.Y."/>
            <person name="Grigoriev I.V."/>
        </authorList>
    </citation>
    <scope>NUCLEOTIDE SEQUENCE [LARGE SCALE GENOMIC DNA]</scope>
    <source>
        <strain evidence="6">ATCC 52028</strain>
    </source>
</reference>
<dbReference type="EMBL" id="ML014483">
    <property type="protein sequence ID" value="RKO98327.1"/>
    <property type="molecule type" value="Genomic_DNA"/>
</dbReference>
<dbReference type="AlphaFoldDB" id="A0A4V1ITV0"/>
<accession>A0A4V1ITV0</accession>
<dbReference type="Gene3D" id="1.25.10.10">
    <property type="entry name" value="Leucine-rich Repeat Variant"/>
    <property type="match status" value="1"/>
</dbReference>
<proteinExistence type="inferred from homology"/>
<dbReference type="InterPro" id="IPR051023">
    <property type="entry name" value="PP2A_Regulatory_Subunit_A"/>
</dbReference>
<dbReference type="SUPFAM" id="SSF48371">
    <property type="entry name" value="ARM repeat"/>
    <property type="match status" value="1"/>
</dbReference>
<feature type="repeat" description="HEAT" evidence="3">
    <location>
        <begin position="298"/>
        <end position="335"/>
    </location>
</feature>
<feature type="repeat" description="HEAT" evidence="3">
    <location>
        <begin position="178"/>
        <end position="211"/>
    </location>
</feature>
<dbReference type="STRING" id="1555241.A0A4V1ITV0"/>
<feature type="repeat" description="HEAT" evidence="3">
    <location>
        <begin position="353"/>
        <end position="391"/>
    </location>
</feature>
<dbReference type="InterPro" id="IPR021133">
    <property type="entry name" value="HEAT_type_2"/>
</dbReference>
<dbReference type="Pfam" id="PF02985">
    <property type="entry name" value="HEAT"/>
    <property type="match status" value="1"/>
</dbReference>
<dbReference type="InterPro" id="IPR016024">
    <property type="entry name" value="ARM-type_fold"/>
</dbReference>
<dbReference type="PROSITE" id="PS50077">
    <property type="entry name" value="HEAT_REPEAT"/>
    <property type="match status" value="9"/>
</dbReference>
<evidence type="ECO:0000256" key="3">
    <source>
        <dbReference type="PROSITE-ProRule" id="PRU00103"/>
    </source>
</evidence>
<evidence type="ECO:0000313" key="6">
    <source>
        <dbReference type="Proteomes" id="UP000274922"/>
    </source>
</evidence>
<dbReference type="PANTHER" id="PTHR10648">
    <property type="entry name" value="SERINE/THREONINE-PROTEIN PHOSPHATASE PP2A 65 KDA REGULATORY SUBUNIT"/>
    <property type="match status" value="1"/>
</dbReference>
<dbReference type="InterPro" id="IPR011989">
    <property type="entry name" value="ARM-like"/>
</dbReference>
<evidence type="ECO:0000256" key="2">
    <source>
        <dbReference type="ARBA" id="ARBA00038332"/>
    </source>
</evidence>